<evidence type="ECO:0000313" key="3">
    <source>
        <dbReference type="Proteomes" id="UP000299102"/>
    </source>
</evidence>
<comment type="caution">
    <text evidence="2">The sequence shown here is derived from an EMBL/GenBank/DDBJ whole genome shotgun (WGS) entry which is preliminary data.</text>
</comment>
<evidence type="ECO:0000313" key="2">
    <source>
        <dbReference type="EMBL" id="GBP56947.1"/>
    </source>
</evidence>
<protein>
    <submittedName>
        <fullName evidence="2">Uncharacterized protein</fullName>
    </submittedName>
</protein>
<accession>A0A4C1X3S3</accession>
<evidence type="ECO:0000256" key="1">
    <source>
        <dbReference type="SAM" id="MobiDB-lite"/>
    </source>
</evidence>
<feature type="region of interest" description="Disordered" evidence="1">
    <location>
        <begin position="111"/>
        <end position="130"/>
    </location>
</feature>
<keyword evidence="3" id="KW-1185">Reference proteome</keyword>
<gene>
    <name evidence="2" type="ORF">EVAR_79083_1</name>
</gene>
<organism evidence="2 3">
    <name type="scientific">Eumeta variegata</name>
    <name type="common">Bagworm moth</name>
    <name type="synonym">Eumeta japonica</name>
    <dbReference type="NCBI Taxonomy" id="151549"/>
    <lineage>
        <taxon>Eukaryota</taxon>
        <taxon>Metazoa</taxon>
        <taxon>Ecdysozoa</taxon>
        <taxon>Arthropoda</taxon>
        <taxon>Hexapoda</taxon>
        <taxon>Insecta</taxon>
        <taxon>Pterygota</taxon>
        <taxon>Neoptera</taxon>
        <taxon>Endopterygota</taxon>
        <taxon>Lepidoptera</taxon>
        <taxon>Glossata</taxon>
        <taxon>Ditrysia</taxon>
        <taxon>Tineoidea</taxon>
        <taxon>Psychidae</taxon>
        <taxon>Oiketicinae</taxon>
        <taxon>Eumeta</taxon>
    </lineage>
</organism>
<reference evidence="2 3" key="1">
    <citation type="journal article" date="2019" name="Commun. Biol.">
        <title>The bagworm genome reveals a unique fibroin gene that provides high tensile strength.</title>
        <authorList>
            <person name="Kono N."/>
            <person name="Nakamura H."/>
            <person name="Ohtoshi R."/>
            <person name="Tomita M."/>
            <person name="Numata K."/>
            <person name="Arakawa K."/>
        </authorList>
    </citation>
    <scope>NUCLEOTIDE SEQUENCE [LARGE SCALE GENOMIC DNA]</scope>
</reference>
<proteinExistence type="predicted"/>
<dbReference type="EMBL" id="BGZK01000705">
    <property type="protein sequence ID" value="GBP56947.1"/>
    <property type="molecule type" value="Genomic_DNA"/>
</dbReference>
<dbReference type="AlphaFoldDB" id="A0A4C1X3S3"/>
<sequence>MHVARICNLMFGNDRGITACAGVESLIRSAKHAEQWSGLLIKHTMNVRATISASNCDPGADAHHDFNSASGLNREWAASTGGDTTVSQYRCEVTAFAISFCPVSEIPGGPLSPPSSHCRSNKYPIPTQGDGNVLKTLL</sequence>
<dbReference type="Proteomes" id="UP000299102">
    <property type="component" value="Unassembled WGS sequence"/>
</dbReference>
<name>A0A4C1X3S3_EUMVA</name>